<dbReference type="AlphaFoldDB" id="X0HUR8"/>
<dbReference type="Proteomes" id="UP000030676">
    <property type="component" value="Unassembled WGS sequence"/>
</dbReference>
<protein>
    <submittedName>
        <fullName evidence="1">Uncharacterized protein</fullName>
    </submittedName>
</protein>
<dbReference type="EMBL" id="KK033845">
    <property type="protein sequence ID" value="EXL64894.1"/>
    <property type="molecule type" value="Genomic_DNA"/>
</dbReference>
<sequence>MSHCSIGFWNKAQTPTLPGLKMIKDKLSGWQPFRALFK</sequence>
<dbReference type="HOGENOM" id="CLU_3335640_0_0_1"/>
<accession>X0HUR8</accession>
<gene>
    <name evidence="1" type="ORF">FOPG_18859</name>
</gene>
<name>X0HUR8_FUSOX</name>
<reference evidence="1" key="1">
    <citation type="submission" date="2011-11" db="EMBL/GenBank/DDBJ databases">
        <title>The Genome Sequence of Fusarium oxysporum PHW808.</title>
        <authorList>
            <consortium name="The Broad Institute Genome Sequencing Platform"/>
            <person name="Ma L.-J."/>
            <person name="Gale L.R."/>
            <person name="Schwartz D.C."/>
            <person name="Zhou S."/>
            <person name="Corby-Kistler H."/>
            <person name="Young S.K."/>
            <person name="Zeng Q."/>
            <person name="Gargeya S."/>
            <person name="Fitzgerald M."/>
            <person name="Haas B."/>
            <person name="Abouelleil A."/>
            <person name="Alvarado L."/>
            <person name="Arachchi H.M."/>
            <person name="Berlin A."/>
            <person name="Brown A."/>
            <person name="Chapman S.B."/>
            <person name="Chen Z."/>
            <person name="Dunbar C."/>
            <person name="Freedman E."/>
            <person name="Gearin G."/>
            <person name="Goldberg J."/>
            <person name="Griggs A."/>
            <person name="Gujja S."/>
            <person name="Heiman D."/>
            <person name="Howarth C."/>
            <person name="Larson L."/>
            <person name="Lui A."/>
            <person name="MacDonald P.J.P."/>
            <person name="Montmayeur A."/>
            <person name="Murphy C."/>
            <person name="Neiman D."/>
            <person name="Pearson M."/>
            <person name="Priest M."/>
            <person name="Roberts A."/>
            <person name="Saif S."/>
            <person name="Shea T."/>
            <person name="Shenoy N."/>
            <person name="Sisk P."/>
            <person name="Stolte C."/>
            <person name="Sykes S."/>
            <person name="Wortman J."/>
            <person name="Nusbaum C."/>
            <person name="Birren B."/>
        </authorList>
    </citation>
    <scope>NUCLEOTIDE SEQUENCE [LARGE SCALE GENOMIC DNA]</scope>
    <source>
        <strain evidence="1">54008</strain>
    </source>
</reference>
<reference evidence="1" key="2">
    <citation type="submission" date="2014-03" db="EMBL/GenBank/DDBJ databases">
        <title>The Genome Annotation of Fusarium oxysporum PHW808.</title>
        <authorList>
            <consortium name="The Broad Institute Genomics Platform"/>
            <person name="Ma L.-J."/>
            <person name="Corby-Kistler H."/>
            <person name="Broz K."/>
            <person name="Gale L.R."/>
            <person name="Jonkers W."/>
            <person name="O'Donnell K."/>
            <person name="Ploetz R."/>
            <person name="Steinberg C."/>
            <person name="Schwartz D.C."/>
            <person name="VanEtten H."/>
            <person name="Zhou S."/>
            <person name="Young S.K."/>
            <person name="Zeng Q."/>
            <person name="Gargeya S."/>
            <person name="Fitzgerald M."/>
            <person name="Abouelleil A."/>
            <person name="Alvarado L."/>
            <person name="Chapman S.B."/>
            <person name="Gainer-Dewar J."/>
            <person name="Goldberg J."/>
            <person name="Griggs A."/>
            <person name="Gujja S."/>
            <person name="Hansen M."/>
            <person name="Howarth C."/>
            <person name="Imamovic A."/>
            <person name="Ireland A."/>
            <person name="Larimer J."/>
            <person name="McCowan C."/>
            <person name="Murphy C."/>
            <person name="Pearson M."/>
            <person name="Poon T.W."/>
            <person name="Priest M."/>
            <person name="Roberts A."/>
            <person name="Saif S."/>
            <person name="Shea T."/>
            <person name="Sykes S."/>
            <person name="Wortman J."/>
            <person name="Nusbaum C."/>
            <person name="Birren B."/>
        </authorList>
    </citation>
    <scope>NUCLEOTIDE SEQUENCE</scope>
    <source>
        <strain evidence="1">54008</strain>
    </source>
</reference>
<proteinExistence type="predicted"/>
<organism evidence="1">
    <name type="scientific">Fusarium oxysporum f. sp. conglutinans race 2 54008</name>
    <dbReference type="NCBI Taxonomy" id="1089457"/>
    <lineage>
        <taxon>Eukaryota</taxon>
        <taxon>Fungi</taxon>
        <taxon>Dikarya</taxon>
        <taxon>Ascomycota</taxon>
        <taxon>Pezizomycotina</taxon>
        <taxon>Sordariomycetes</taxon>
        <taxon>Hypocreomycetidae</taxon>
        <taxon>Hypocreales</taxon>
        <taxon>Nectriaceae</taxon>
        <taxon>Fusarium</taxon>
        <taxon>Fusarium oxysporum species complex</taxon>
    </lineage>
</organism>
<evidence type="ECO:0000313" key="1">
    <source>
        <dbReference type="EMBL" id="EXL64894.1"/>
    </source>
</evidence>